<sequence length="144" mass="15348">MNDTDVKPVRAPVGLGIAGRALWKQIAADWAENESIPDAREARLLADACREADVLAFLQAELDRLMKTTGTLTTFGAQGQLVTHPHVGEARRSRAQIASLLKSIELAAEQATDGTAGLPAPRPMTLSEAGRKGGLARVRGQRRG</sequence>
<evidence type="ECO:0000256" key="1">
    <source>
        <dbReference type="SAM" id="MobiDB-lite"/>
    </source>
</evidence>
<organism evidence="2 3">
    <name type="scientific">Microbacterium deminutum</name>
    <dbReference type="NCBI Taxonomy" id="344164"/>
    <lineage>
        <taxon>Bacteria</taxon>
        <taxon>Bacillati</taxon>
        <taxon>Actinomycetota</taxon>
        <taxon>Actinomycetes</taxon>
        <taxon>Micrococcales</taxon>
        <taxon>Microbacteriaceae</taxon>
        <taxon>Microbacterium</taxon>
    </lineage>
</organism>
<name>A0ABP5BVI0_9MICO</name>
<reference evidence="3" key="1">
    <citation type="journal article" date="2019" name="Int. J. Syst. Evol. Microbiol.">
        <title>The Global Catalogue of Microorganisms (GCM) 10K type strain sequencing project: providing services to taxonomists for standard genome sequencing and annotation.</title>
        <authorList>
            <consortium name="The Broad Institute Genomics Platform"/>
            <consortium name="The Broad Institute Genome Sequencing Center for Infectious Disease"/>
            <person name="Wu L."/>
            <person name="Ma J."/>
        </authorList>
    </citation>
    <scope>NUCLEOTIDE SEQUENCE [LARGE SCALE GENOMIC DNA]</scope>
    <source>
        <strain evidence="3">JCM 14901</strain>
    </source>
</reference>
<evidence type="ECO:0000313" key="2">
    <source>
        <dbReference type="EMBL" id="GAA1951233.1"/>
    </source>
</evidence>
<gene>
    <name evidence="2" type="ORF">GCM10009776_11540</name>
</gene>
<dbReference type="Proteomes" id="UP001499933">
    <property type="component" value="Unassembled WGS sequence"/>
</dbReference>
<dbReference type="EMBL" id="BAAAOG010000001">
    <property type="protein sequence ID" value="GAA1951233.1"/>
    <property type="molecule type" value="Genomic_DNA"/>
</dbReference>
<proteinExistence type="predicted"/>
<comment type="caution">
    <text evidence="2">The sequence shown here is derived from an EMBL/GenBank/DDBJ whole genome shotgun (WGS) entry which is preliminary data.</text>
</comment>
<keyword evidence="3" id="KW-1185">Reference proteome</keyword>
<evidence type="ECO:0008006" key="4">
    <source>
        <dbReference type="Google" id="ProtNLM"/>
    </source>
</evidence>
<feature type="region of interest" description="Disordered" evidence="1">
    <location>
        <begin position="112"/>
        <end position="144"/>
    </location>
</feature>
<evidence type="ECO:0000313" key="3">
    <source>
        <dbReference type="Proteomes" id="UP001499933"/>
    </source>
</evidence>
<dbReference type="RefSeq" id="WP_344092124.1">
    <property type="nucleotide sequence ID" value="NZ_BAAAOG010000001.1"/>
</dbReference>
<protein>
    <recommendedName>
        <fullName evidence="4">Terminase</fullName>
    </recommendedName>
</protein>
<accession>A0ABP5BVI0</accession>